<accession>A0ACC0IVJ0</accession>
<sequence>MEEKKYVARPMKRPSRDCENSERPTKRTSMEVVTINDDDDGGGGQRLYKFRLLLPNGMSLGLKIRDPQMEMSIEEFVELVKEEYFRAVRQTNSQKPKRRINWKSNDLHFVDVFDNVIARKISFKNFMPHKYHILTLHDGSGEAETYENMWDLTPDTELLTELPAEYTFETALADLIDNSLQAVWSNGVNERRLISVELDDDRISIFDTGPGMDGSDENSIVKWGKMGASLHRSSRGQGIGGKPPYLTPFFGMFGYGGPIASMHLGRHALVSSKTKESKKVYILCLEREALLCSSGSEKTWRTDGGIRHPTEDEIRSHQRSFTKVEIFEPKTRGLDIVQLQCKLKDIYFPYIQCDEVSNTGRTIMPIEFEVNGTDLAEIHGGEVAITNLHSCNGPEFVLQVHFSQDVVGTSGPGVRASKDANARLKFVYFPIVEGKESIDSILEKLEAEGCGIAENFENFSHVSIRRLGRLLPDARWTWIPFMEPRPKKGEKAQILKRCCARVKCFIDTDAGFYPTPSKTNLAHHHPYTTALKNFGGKPLEKDKEVKVKIYKDGKQVTLLQLEQQYQEWIFQMHNRYDEEIDHGEDQPLLVVSPSNKKKLGISADVVRVHKELRRKGAPWKSGQKIKVLKGACAGCHKNNVYATLEYILLEGLEGDAGGEARLICRPLSLASENGCSLAVDDGNAAIDMRSSLSLPISVIDSGKCLAIENAEWEYQVEKLHQKMPTTIEILSARDCQELEIEGALPTDSAVYAGHAPPKKIVAVVRPASFNSASASKNLDQKHIVKEHLEMSINIKFRDDDKSVLDVQHIYSGLTAPSSHKGLHGLYIFPLGCKFPSVFQKAGVYTFSLSIVGLNLKSCEKTVKVKALSEVGSWRQLSDGQSLPYNARVGSCFPPFSIACYDIYGNRTRFASVPEVMIKIMSGGGVIANVHGMTLDLSSDKLTLKIKNTLIESNELDKIRRNYEATLVVSPQDELFFVSIPCQVVPGSLQRITTQPRNLDKQLLPGHAVKELVLEMFDAYGNHVEGCLEIVLNVDGFCFQDHLGPIRKVDVHGCIDLSGLLKVTGGYGRKVSLSVLLGNEIIFKKEFQTEKRELRVASRVPEFCTAGSLLENLVFEIINSDGDVDETIHDEELQGQSHMLMIKSESLDTDDSVRYSFHYGRCIVRAISLPQKEGLVCLEAAHSRHPELHLTIEVRVLEAPKVDPESIQPQYTDGKVFLLEDSSAFKTPKREHDGIRGQFSDGKILLLQDSSAPNDLEDLVASVRNDQKELEEAIFNYGLAVGHYEKALEMLHIRRVTLEHHVSVLQANLSGKEAIMELIESKTDSAAAVVCRLFREIPLRGQQNNFIAKILGIVAFLGTVKTKELSRILTEYLGEDLMLAIVCKSYASACALEKHERSGNVNHACALHAIATKQGQSIKGRYLVICLEDVRPYTGELGDDPERKLALPDPTLPNGNTPSGYLGYAVNMVGLDACHLHIRTNTGHGLRETLFYCLFGNLQVYETRENMKMAKACIKHGAVSLDGGIMKGNGVLSLGHWEPEICFPVIVPGTQTHFSQQSPEIVKQIEETKFELKEVNDEIEKDTKIVEKVLKKFKKTKERYVEFLDKKVPLLSKLDAPLC</sequence>
<evidence type="ECO:0000313" key="2">
    <source>
        <dbReference type="Proteomes" id="UP001060215"/>
    </source>
</evidence>
<evidence type="ECO:0000313" key="1">
    <source>
        <dbReference type="EMBL" id="KAI8029407.1"/>
    </source>
</evidence>
<dbReference type="EMBL" id="CM045758">
    <property type="protein sequence ID" value="KAI8029407.1"/>
    <property type="molecule type" value="Genomic_DNA"/>
</dbReference>
<gene>
    <name evidence="1" type="ORF">LOK49_LG01G01732</name>
</gene>
<keyword evidence="2" id="KW-1185">Reference proteome</keyword>
<proteinExistence type="predicted"/>
<reference evidence="1 2" key="1">
    <citation type="journal article" date="2022" name="Plant J.">
        <title>Chromosome-level genome of Camellia lanceoleosa provides a valuable resource for understanding genome evolution and self-incompatibility.</title>
        <authorList>
            <person name="Gong W."/>
            <person name="Xiao S."/>
            <person name="Wang L."/>
            <person name="Liao Z."/>
            <person name="Chang Y."/>
            <person name="Mo W."/>
            <person name="Hu G."/>
            <person name="Li W."/>
            <person name="Zhao G."/>
            <person name="Zhu H."/>
            <person name="Hu X."/>
            <person name="Ji K."/>
            <person name="Xiang X."/>
            <person name="Song Q."/>
            <person name="Yuan D."/>
            <person name="Jin S."/>
            <person name="Zhang L."/>
        </authorList>
    </citation>
    <scope>NUCLEOTIDE SEQUENCE [LARGE SCALE GENOMIC DNA]</scope>
    <source>
        <strain evidence="1">SQ_2022a</strain>
    </source>
</reference>
<comment type="caution">
    <text evidence="1">The sequence shown here is derived from an EMBL/GenBank/DDBJ whole genome shotgun (WGS) entry which is preliminary data.</text>
</comment>
<name>A0ACC0IVJ0_9ERIC</name>
<protein>
    <submittedName>
        <fullName evidence="1">Structural maintenance of chromosomes flexible hinge domain-containing protein GMI1</fullName>
    </submittedName>
</protein>
<organism evidence="1 2">
    <name type="scientific">Camellia lanceoleosa</name>
    <dbReference type="NCBI Taxonomy" id="1840588"/>
    <lineage>
        <taxon>Eukaryota</taxon>
        <taxon>Viridiplantae</taxon>
        <taxon>Streptophyta</taxon>
        <taxon>Embryophyta</taxon>
        <taxon>Tracheophyta</taxon>
        <taxon>Spermatophyta</taxon>
        <taxon>Magnoliopsida</taxon>
        <taxon>eudicotyledons</taxon>
        <taxon>Gunneridae</taxon>
        <taxon>Pentapetalae</taxon>
        <taxon>asterids</taxon>
        <taxon>Ericales</taxon>
        <taxon>Theaceae</taxon>
        <taxon>Camellia</taxon>
    </lineage>
</organism>
<dbReference type="Proteomes" id="UP001060215">
    <property type="component" value="Chromosome 1"/>
</dbReference>